<keyword evidence="10" id="KW-1185">Reference proteome</keyword>
<evidence type="ECO:0000259" key="8">
    <source>
        <dbReference type="PROSITE" id="PS50059"/>
    </source>
</evidence>
<dbReference type="GO" id="GO:0016020">
    <property type="term" value="C:membrane"/>
    <property type="evidence" value="ECO:0007669"/>
    <property type="project" value="TreeGrafter"/>
</dbReference>
<dbReference type="InterPro" id="IPR022127">
    <property type="entry name" value="STIMATE/YPL162C"/>
</dbReference>
<name>A0A9P4S2H6_9PEZI</name>
<reference evidence="9" key="1">
    <citation type="journal article" date="2020" name="Stud. Mycol.">
        <title>101 Dothideomycetes genomes: a test case for predicting lifestyles and emergence of pathogens.</title>
        <authorList>
            <person name="Haridas S."/>
            <person name="Albert R."/>
            <person name="Binder M."/>
            <person name="Bloem J."/>
            <person name="Labutti K."/>
            <person name="Salamov A."/>
            <person name="Andreopoulos B."/>
            <person name="Baker S."/>
            <person name="Barry K."/>
            <person name="Bills G."/>
            <person name="Bluhm B."/>
            <person name="Cannon C."/>
            <person name="Castanera R."/>
            <person name="Culley D."/>
            <person name="Daum C."/>
            <person name="Ezra D."/>
            <person name="Gonzalez J."/>
            <person name="Henrissat B."/>
            <person name="Kuo A."/>
            <person name="Liang C."/>
            <person name="Lipzen A."/>
            <person name="Lutzoni F."/>
            <person name="Magnuson J."/>
            <person name="Mondo S."/>
            <person name="Nolan M."/>
            <person name="Ohm R."/>
            <person name="Pangilinan J."/>
            <person name="Park H.-J."/>
            <person name="Ramirez L."/>
            <person name="Alfaro M."/>
            <person name="Sun H."/>
            <person name="Tritt A."/>
            <person name="Yoshinaga Y."/>
            <person name="Zwiers L.-H."/>
            <person name="Turgeon B."/>
            <person name="Goodwin S."/>
            <person name="Spatafora J."/>
            <person name="Crous P."/>
            <person name="Grigoriev I."/>
        </authorList>
    </citation>
    <scope>NUCLEOTIDE SEQUENCE</scope>
    <source>
        <strain evidence="9">CBS 101060</strain>
    </source>
</reference>
<evidence type="ECO:0000256" key="3">
    <source>
        <dbReference type="ARBA" id="ARBA00023110"/>
    </source>
</evidence>
<feature type="transmembrane region" description="Helical" evidence="7">
    <location>
        <begin position="245"/>
        <end position="268"/>
    </location>
</feature>
<dbReference type="InterPro" id="IPR001179">
    <property type="entry name" value="PPIase_FKBP_dom"/>
</dbReference>
<dbReference type="EC" id="5.2.1.8" evidence="2 5"/>
<comment type="catalytic activity">
    <reaction evidence="1 5">
        <text>[protein]-peptidylproline (omega=180) = [protein]-peptidylproline (omega=0)</text>
        <dbReference type="Rhea" id="RHEA:16237"/>
        <dbReference type="Rhea" id="RHEA-COMP:10747"/>
        <dbReference type="Rhea" id="RHEA-COMP:10748"/>
        <dbReference type="ChEBI" id="CHEBI:83833"/>
        <dbReference type="ChEBI" id="CHEBI:83834"/>
        <dbReference type="EC" id="5.2.1.8"/>
    </reaction>
</comment>
<evidence type="ECO:0000313" key="9">
    <source>
        <dbReference type="EMBL" id="KAF2835006.1"/>
    </source>
</evidence>
<dbReference type="GO" id="GO:0003755">
    <property type="term" value="F:peptidyl-prolyl cis-trans isomerase activity"/>
    <property type="evidence" value="ECO:0007669"/>
    <property type="project" value="UniProtKB-KW"/>
</dbReference>
<organism evidence="9 10">
    <name type="scientific">Patellaria atrata CBS 101060</name>
    <dbReference type="NCBI Taxonomy" id="1346257"/>
    <lineage>
        <taxon>Eukaryota</taxon>
        <taxon>Fungi</taxon>
        <taxon>Dikarya</taxon>
        <taxon>Ascomycota</taxon>
        <taxon>Pezizomycotina</taxon>
        <taxon>Dothideomycetes</taxon>
        <taxon>Dothideomycetes incertae sedis</taxon>
        <taxon>Patellariales</taxon>
        <taxon>Patellariaceae</taxon>
        <taxon>Patellaria</taxon>
    </lineage>
</organism>
<protein>
    <recommendedName>
        <fullName evidence="2 5">peptidylprolyl isomerase</fullName>
        <ecNumber evidence="2 5">5.2.1.8</ecNumber>
    </recommendedName>
</protein>
<sequence length="443" mass="49116">EVGIEVIYPVDCTRKTQRGDEISVHYRGTLESDGSEFDESYKRGSPFTFHLGEGEVIAGWDHGLLDMCIGEERKLTIPPEMGYGSQDMGSIPPDSTLIFETKLMGIKGVDLEAVLTARPSATLTSITNSISTSASSSSQPNKASIFETDNDCRLLGNFALLVQAALGGLAVLSLVWKRWRERPRRPVKVWSFDVSKQVVGSVLLHVANLFMSMLSSGSLDIAASAKDAATHAQAQDGRQPNPCSFYLLNIFIDTTIGIPILVILLRLLHVGFSYTPLATPPESIRSGNYGRPPRYTWWLKQCLIYFIGLFGMKLCVFLLFALLPWIAWVGDWALRWTEGNEAIQITFVMFIFPLVMNAMQYYIIDSFIKDPAGGEGHEDLSGEEEHEERRRLRMSEDSDSEDDESDELQVGETAKGALKEANPTAVPIRENEDYDPNVDGASS</sequence>
<feature type="non-terminal residue" evidence="9">
    <location>
        <position position="443"/>
    </location>
</feature>
<keyword evidence="4 5" id="KW-0413">Isomerase</keyword>
<evidence type="ECO:0000256" key="5">
    <source>
        <dbReference type="PROSITE-ProRule" id="PRU00277"/>
    </source>
</evidence>
<keyword evidence="7" id="KW-0472">Membrane</keyword>
<feature type="non-terminal residue" evidence="9">
    <location>
        <position position="1"/>
    </location>
</feature>
<feature type="compositionally biased region" description="Acidic residues" evidence="6">
    <location>
        <begin position="397"/>
        <end position="409"/>
    </location>
</feature>
<dbReference type="Proteomes" id="UP000799429">
    <property type="component" value="Unassembled WGS sequence"/>
</dbReference>
<dbReference type="EMBL" id="MU006112">
    <property type="protein sequence ID" value="KAF2835006.1"/>
    <property type="molecule type" value="Genomic_DNA"/>
</dbReference>
<dbReference type="PANTHER" id="PTHR31735:SF1">
    <property type="entry name" value="VACUOLAR MEMBRANE PROTEIN YPL162C"/>
    <property type="match status" value="1"/>
</dbReference>
<keyword evidence="3 5" id="KW-0697">Rotamase</keyword>
<dbReference type="FunFam" id="3.10.50.40:FF:000006">
    <property type="entry name" value="Peptidyl-prolyl cis-trans isomerase"/>
    <property type="match status" value="1"/>
</dbReference>
<comment type="caution">
    <text evidence="9">The sequence shown here is derived from an EMBL/GenBank/DDBJ whole genome shotgun (WGS) entry which is preliminary data.</text>
</comment>
<evidence type="ECO:0000256" key="4">
    <source>
        <dbReference type="ARBA" id="ARBA00023235"/>
    </source>
</evidence>
<feature type="region of interest" description="Disordered" evidence="6">
    <location>
        <begin position="374"/>
        <end position="443"/>
    </location>
</feature>
<feature type="compositionally biased region" description="Basic and acidic residues" evidence="6">
    <location>
        <begin position="387"/>
        <end position="396"/>
    </location>
</feature>
<dbReference type="PANTHER" id="PTHR31735">
    <property type="entry name" value="VACUOLAR MEMBRANE PROTEIN YPL162C"/>
    <property type="match status" value="1"/>
</dbReference>
<evidence type="ECO:0000256" key="2">
    <source>
        <dbReference type="ARBA" id="ARBA00013194"/>
    </source>
</evidence>
<evidence type="ECO:0000256" key="7">
    <source>
        <dbReference type="SAM" id="Phobius"/>
    </source>
</evidence>
<dbReference type="Pfam" id="PF00254">
    <property type="entry name" value="FKBP_C"/>
    <property type="match status" value="1"/>
</dbReference>
<proteinExistence type="predicted"/>
<dbReference type="SUPFAM" id="SSF54534">
    <property type="entry name" value="FKBP-like"/>
    <property type="match status" value="1"/>
</dbReference>
<dbReference type="PROSITE" id="PS50059">
    <property type="entry name" value="FKBP_PPIASE"/>
    <property type="match status" value="1"/>
</dbReference>
<feature type="domain" description="PPIase FKBP-type" evidence="8">
    <location>
        <begin position="19"/>
        <end position="107"/>
    </location>
</feature>
<feature type="transmembrane region" description="Helical" evidence="7">
    <location>
        <begin position="197"/>
        <end position="214"/>
    </location>
</feature>
<dbReference type="Gene3D" id="3.10.50.40">
    <property type="match status" value="1"/>
</dbReference>
<evidence type="ECO:0000313" key="10">
    <source>
        <dbReference type="Proteomes" id="UP000799429"/>
    </source>
</evidence>
<dbReference type="InterPro" id="IPR046357">
    <property type="entry name" value="PPIase_dom_sf"/>
</dbReference>
<evidence type="ECO:0000256" key="6">
    <source>
        <dbReference type="SAM" id="MobiDB-lite"/>
    </source>
</evidence>
<feature type="transmembrane region" description="Helical" evidence="7">
    <location>
        <begin position="303"/>
        <end position="330"/>
    </location>
</feature>
<dbReference type="OrthoDB" id="431202at2759"/>
<dbReference type="Pfam" id="PF12400">
    <property type="entry name" value="STIMATE"/>
    <property type="match status" value="1"/>
</dbReference>
<keyword evidence="7" id="KW-0812">Transmembrane</keyword>
<evidence type="ECO:0000256" key="1">
    <source>
        <dbReference type="ARBA" id="ARBA00000971"/>
    </source>
</evidence>
<dbReference type="AlphaFoldDB" id="A0A9P4S2H6"/>
<keyword evidence="7" id="KW-1133">Transmembrane helix</keyword>
<accession>A0A9P4S2H6</accession>
<gene>
    <name evidence="9" type="ORF">M501DRAFT_903008</name>
</gene>
<feature type="transmembrane region" description="Helical" evidence="7">
    <location>
        <begin position="154"/>
        <end position="176"/>
    </location>
</feature>
<feature type="transmembrane region" description="Helical" evidence="7">
    <location>
        <begin position="342"/>
        <end position="364"/>
    </location>
</feature>